<evidence type="ECO:0000256" key="1">
    <source>
        <dbReference type="ARBA" id="ARBA00004651"/>
    </source>
</evidence>
<dbReference type="RefSeq" id="WP_179270448.1">
    <property type="nucleotide sequence ID" value="NZ_CP058579.1"/>
</dbReference>
<dbReference type="AlphaFoldDB" id="A0A7D5QJQ6"/>
<evidence type="ECO:0000256" key="3">
    <source>
        <dbReference type="ARBA" id="ARBA00022475"/>
    </source>
</evidence>
<feature type="transmembrane region" description="Helical" evidence="7">
    <location>
        <begin position="328"/>
        <end position="350"/>
    </location>
</feature>
<dbReference type="PANTHER" id="PTHR43738">
    <property type="entry name" value="ABC TRANSPORTER, MEMBRANE PROTEIN"/>
    <property type="match status" value="1"/>
</dbReference>
<name>A0A7D5QJQ6_9EURY</name>
<feature type="transmembrane region" description="Helical" evidence="7">
    <location>
        <begin position="378"/>
        <end position="399"/>
    </location>
</feature>
<evidence type="ECO:0000256" key="2">
    <source>
        <dbReference type="ARBA" id="ARBA00022448"/>
    </source>
</evidence>
<dbReference type="EMBL" id="CP058579">
    <property type="protein sequence ID" value="QLG63864.1"/>
    <property type="molecule type" value="Genomic_DNA"/>
</dbReference>
<keyword evidence="5 7" id="KW-1133">Transmembrane helix</keyword>
<keyword evidence="11" id="KW-1185">Reference proteome</keyword>
<keyword evidence="3" id="KW-1003">Cell membrane</keyword>
<dbReference type="GO" id="GO:0005886">
    <property type="term" value="C:plasma membrane"/>
    <property type="evidence" value="ECO:0007669"/>
    <property type="project" value="UniProtKB-SubCell"/>
</dbReference>
<evidence type="ECO:0000256" key="4">
    <source>
        <dbReference type="ARBA" id="ARBA00022692"/>
    </source>
</evidence>
<evidence type="ECO:0000256" key="7">
    <source>
        <dbReference type="SAM" id="Phobius"/>
    </source>
</evidence>
<evidence type="ECO:0000259" key="8">
    <source>
        <dbReference type="Pfam" id="PF02687"/>
    </source>
</evidence>
<keyword evidence="4 7" id="KW-0812">Transmembrane</keyword>
<dbReference type="Pfam" id="PF12704">
    <property type="entry name" value="MacB_PCD"/>
    <property type="match status" value="1"/>
</dbReference>
<dbReference type="InterPro" id="IPR003838">
    <property type="entry name" value="ABC3_permease_C"/>
</dbReference>
<evidence type="ECO:0000313" key="10">
    <source>
        <dbReference type="EMBL" id="QLG63864.1"/>
    </source>
</evidence>
<organism evidence="10 11">
    <name type="scientific">Halorarum salinum</name>
    <dbReference type="NCBI Taxonomy" id="2743089"/>
    <lineage>
        <taxon>Archaea</taxon>
        <taxon>Methanobacteriati</taxon>
        <taxon>Methanobacteriota</taxon>
        <taxon>Stenosarchaea group</taxon>
        <taxon>Halobacteria</taxon>
        <taxon>Halobacteriales</taxon>
        <taxon>Haloferacaceae</taxon>
        <taxon>Halorarum</taxon>
    </lineage>
</organism>
<evidence type="ECO:0000256" key="6">
    <source>
        <dbReference type="ARBA" id="ARBA00023136"/>
    </source>
</evidence>
<gene>
    <name evidence="10" type="ORF">HUG12_19915</name>
</gene>
<dbReference type="KEGG" id="halu:HUG12_19915"/>
<evidence type="ECO:0000259" key="9">
    <source>
        <dbReference type="Pfam" id="PF12704"/>
    </source>
</evidence>
<keyword evidence="2" id="KW-0813">Transport</keyword>
<dbReference type="Proteomes" id="UP000509626">
    <property type="component" value="Chromosome"/>
</dbReference>
<feature type="transmembrane region" description="Helical" evidence="7">
    <location>
        <begin position="280"/>
        <end position="307"/>
    </location>
</feature>
<dbReference type="OrthoDB" id="312573at2157"/>
<protein>
    <submittedName>
        <fullName evidence="10">ABC transporter permease</fullName>
    </submittedName>
</protein>
<dbReference type="InterPro" id="IPR025857">
    <property type="entry name" value="MacB_PCD"/>
</dbReference>
<keyword evidence="6 7" id="KW-0472">Membrane</keyword>
<evidence type="ECO:0000256" key="5">
    <source>
        <dbReference type="ARBA" id="ARBA00022989"/>
    </source>
</evidence>
<dbReference type="PANTHER" id="PTHR43738:SF1">
    <property type="entry name" value="HEMIN TRANSPORT SYSTEM PERMEASE PROTEIN HRTB-RELATED"/>
    <property type="match status" value="1"/>
</dbReference>
<dbReference type="GeneID" id="56039776"/>
<proteinExistence type="predicted"/>
<dbReference type="InterPro" id="IPR051125">
    <property type="entry name" value="ABC-4/HrtB_transporter"/>
</dbReference>
<evidence type="ECO:0000313" key="11">
    <source>
        <dbReference type="Proteomes" id="UP000509626"/>
    </source>
</evidence>
<accession>A0A7D5QJQ6</accession>
<sequence length="404" mass="41335">MTARALSRVRGLVGVAVAVLRHDRGRTALAVAGIAVAVLATTSLASVGVGVVETGTEKFDAADRDLWVTGGPVGLAPGTVGGFENTVTDAHALSRDLERREEVRSAVPMSFQTVYVGTDGSDLETVVGVGVPGGGPSVGVSEGRGFERDDVHYADGGYDGPMTNAVVVDPRTAERFDLEPGDTLHVGGTVAAARSNEFTVVGVSSTFSGYVGTPTVALHLAELQTLTGTAATDRATLVTVRLEEGADPARVEQSLQEEYPEYEFRTNRDQLRATLGREAVVLASGASLVVLAVVAGIALSLNLLLSFCHQQREELRALKALGCSSRTLVGIGVAQALVLGALGGALGLALTYPATVGLEFAVSAAVGYEGLVRTPTSVLAVGAGLSLGTSSLGAAVAAWQVGRL</sequence>
<dbReference type="Pfam" id="PF02687">
    <property type="entry name" value="FtsX"/>
    <property type="match status" value="1"/>
</dbReference>
<reference evidence="10 11" key="1">
    <citation type="submission" date="2020-06" db="EMBL/GenBank/DDBJ databases">
        <title>NJ-3-1, isolated from saline soil.</title>
        <authorList>
            <person name="Cui H.L."/>
            <person name="Shi X."/>
        </authorList>
    </citation>
    <scope>NUCLEOTIDE SEQUENCE [LARGE SCALE GENOMIC DNA]</scope>
    <source>
        <strain evidence="10 11">NJ-3-1</strain>
    </source>
</reference>
<feature type="domain" description="MacB-like periplasmic core" evidence="9">
    <location>
        <begin position="27"/>
        <end position="257"/>
    </location>
</feature>
<comment type="subcellular location">
    <subcellularLocation>
        <location evidence="1">Cell membrane</location>
        <topology evidence="1">Multi-pass membrane protein</topology>
    </subcellularLocation>
</comment>
<feature type="domain" description="ABC3 transporter permease C-terminal" evidence="8">
    <location>
        <begin position="288"/>
        <end position="401"/>
    </location>
</feature>
<feature type="transmembrane region" description="Helical" evidence="7">
    <location>
        <begin position="28"/>
        <end position="52"/>
    </location>
</feature>